<gene>
    <name evidence="4" type="ORF">P154DRAFT_618665</name>
</gene>
<evidence type="ECO:0000313" key="4">
    <source>
        <dbReference type="EMBL" id="KAF2002245.1"/>
    </source>
</evidence>
<protein>
    <recommendedName>
        <fullName evidence="6">Mid2 domain-containing protein</fullName>
    </recommendedName>
</protein>
<dbReference type="AlphaFoldDB" id="A0A6A5WT51"/>
<feature type="chain" id="PRO_5025490144" description="Mid2 domain-containing protein" evidence="3">
    <location>
        <begin position="21"/>
        <end position="400"/>
    </location>
</feature>
<feature type="compositionally biased region" description="Low complexity" evidence="1">
    <location>
        <begin position="319"/>
        <end position="333"/>
    </location>
</feature>
<feature type="transmembrane region" description="Helical" evidence="2">
    <location>
        <begin position="214"/>
        <end position="238"/>
    </location>
</feature>
<proteinExistence type="predicted"/>
<evidence type="ECO:0000256" key="2">
    <source>
        <dbReference type="SAM" id="Phobius"/>
    </source>
</evidence>
<evidence type="ECO:0000256" key="3">
    <source>
        <dbReference type="SAM" id="SignalP"/>
    </source>
</evidence>
<accession>A0A6A5WT51</accession>
<feature type="region of interest" description="Disordered" evidence="1">
    <location>
        <begin position="248"/>
        <end position="400"/>
    </location>
</feature>
<name>A0A6A5WT51_9PLEO</name>
<keyword evidence="3" id="KW-0732">Signal</keyword>
<keyword evidence="2" id="KW-0472">Membrane</keyword>
<feature type="signal peptide" evidence="3">
    <location>
        <begin position="1"/>
        <end position="20"/>
    </location>
</feature>
<sequence>MRSSTVATSIALLFSASAYAFLEPTSPANPADPTITPGPQVELRQENQRFMGWLSFSGTWTSRQCDIGGTLYQTSDFWRCCATTVASCNVPVGCISGSLIYTFTTGSVTRGTYACTDIYTDPEDSSFTICNTGFLFENSQDSDPRTNVFCGISSLNWSYFRVLPSTTSSEISTPSSTPPITSSTPSSTIDPTSTSSTPSPTPSPNPEPKKKSQAWIAGAVVGPVVGLALVGFLLWFCLFRKKNKKETVVPANPNQSYPASPNPPQAYATYPNGQPPMEQGGPGGMTPYGVTKHESWAPGSPTQTQGSHSPMPTASPVYSQQGQQWQGMSPQQQYADPAQGGFVGGEQPKHEGQRQFSSELEGSPSPYQAMPPQQGVPPQSEWVQPPNSPPPGIAQQQGHA</sequence>
<keyword evidence="2" id="KW-0812">Transmembrane</keyword>
<dbReference type="Proteomes" id="UP000799779">
    <property type="component" value="Unassembled WGS sequence"/>
</dbReference>
<evidence type="ECO:0000256" key="1">
    <source>
        <dbReference type="SAM" id="MobiDB-lite"/>
    </source>
</evidence>
<reference evidence="4" key="1">
    <citation type="journal article" date="2020" name="Stud. Mycol.">
        <title>101 Dothideomycetes genomes: a test case for predicting lifestyles and emergence of pathogens.</title>
        <authorList>
            <person name="Haridas S."/>
            <person name="Albert R."/>
            <person name="Binder M."/>
            <person name="Bloem J."/>
            <person name="Labutti K."/>
            <person name="Salamov A."/>
            <person name="Andreopoulos B."/>
            <person name="Baker S."/>
            <person name="Barry K."/>
            <person name="Bills G."/>
            <person name="Bluhm B."/>
            <person name="Cannon C."/>
            <person name="Castanera R."/>
            <person name="Culley D."/>
            <person name="Daum C."/>
            <person name="Ezra D."/>
            <person name="Gonzalez J."/>
            <person name="Henrissat B."/>
            <person name="Kuo A."/>
            <person name="Liang C."/>
            <person name="Lipzen A."/>
            <person name="Lutzoni F."/>
            <person name="Magnuson J."/>
            <person name="Mondo S."/>
            <person name="Nolan M."/>
            <person name="Ohm R."/>
            <person name="Pangilinan J."/>
            <person name="Park H.-J."/>
            <person name="Ramirez L."/>
            <person name="Alfaro M."/>
            <person name="Sun H."/>
            <person name="Tritt A."/>
            <person name="Yoshinaga Y."/>
            <person name="Zwiers L.-H."/>
            <person name="Turgeon B."/>
            <person name="Goodwin S."/>
            <person name="Spatafora J."/>
            <person name="Crous P."/>
            <person name="Grigoriev I."/>
        </authorList>
    </citation>
    <scope>NUCLEOTIDE SEQUENCE</scope>
    <source>
        <strain evidence="4">CBS 123094</strain>
    </source>
</reference>
<evidence type="ECO:0008006" key="6">
    <source>
        <dbReference type="Google" id="ProtNLM"/>
    </source>
</evidence>
<feature type="region of interest" description="Disordered" evidence="1">
    <location>
        <begin position="167"/>
        <end position="210"/>
    </location>
</feature>
<feature type="compositionally biased region" description="Polar residues" evidence="1">
    <location>
        <begin position="300"/>
        <end position="318"/>
    </location>
</feature>
<feature type="compositionally biased region" description="Low complexity" evidence="1">
    <location>
        <begin position="167"/>
        <end position="198"/>
    </location>
</feature>
<organism evidence="4 5">
    <name type="scientific">Amniculicola lignicola CBS 123094</name>
    <dbReference type="NCBI Taxonomy" id="1392246"/>
    <lineage>
        <taxon>Eukaryota</taxon>
        <taxon>Fungi</taxon>
        <taxon>Dikarya</taxon>
        <taxon>Ascomycota</taxon>
        <taxon>Pezizomycotina</taxon>
        <taxon>Dothideomycetes</taxon>
        <taxon>Pleosporomycetidae</taxon>
        <taxon>Pleosporales</taxon>
        <taxon>Amniculicolaceae</taxon>
        <taxon>Amniculicola</taxon>
    </lineage>
</organism>
<dbReference type="EMBL" id="ML977578">
    <property type="protein sequence ID" value="KAF2002245.1"/>
    <property type="molecule type" value="Genomic_DNA"/>
</dbReference>
<dbReference type="OrthoDB" id="3557178at2759"/>
<keyword evidence="5" id="KW-1185">Reference proteome</keyword>
<keyword evidence="2" id="KW-1133">Transmembrane helix</keyword>
<evidence type="ECO:0000313" key="5">
    <source>
        <dbReference type="Proteomes" id="UP000799779"/>
    </source>
</evidence>